<protein>
    <recommendedName>
        <fullName evidence="4">Reverse transcriptase Ty1/copia-type domain-containing protein</fullName>
    </recommendedName>
</protein>
<comment type="caution">
    <text evidence="2">The sequence shown here is derived from an EMBL/GenBank/DDBJ whole genome shotgun (WGS) entry which is preliminary data.</text>
</comment>
<reference evidence="2" key="1">
    <citation type="submission" date="2023-03" db="EMBL/GenBank/DDBJ databases">
        <title>Chromosome-scale reference genome and RAD-based genetic map of yellow starthistle (Centaurea solstitialis) reveal putative structural variation and QTLs associated with invader traits.</title>
        <authorList>
            <person name="Reatini B."/>
            <person name="Cang F.A."/>
            <person name="Jiang Q."/>
            <person name="Mckibben M.T.W."/>
            <person name="Barker M.S."/>
            <person name="Rieseberg L.H."/>
            <person name="Dlugosch K.M."/>
        </authorList>
    </citation>
    <scope>NUCLEOTIDE SEQUENCE</scope>
    <source>
        <strain evidence="2">CAN-66</strain>
        <tissue evidence="2">Leaf</tissue>
    </source>
</reference>
<dbReference type="AlphaFoldDB" id="A0AA38T369"/>
<feature type="compositionally biased region" description="Acidic residues" evidence="1">
    <location>
        <begin position="112"/>
        <end position="128"/>
    </location>
</feature>
<feature type="region of interest" description="Disordered" evidence="1">
    <location>
        <begin position="1"/>
        <end position="134"/>
    </location>
</feature>
<keyword evidence="3" id="KW-1185">Reference proteome</keyword>
<dbReference type="Proteomes" id="UP001172457">
    <property type="component" value="Chromosome 6"/>
</dbReference>
<gene>
    <name evidence="2" type="ORF">OSB04_023664</name>
</gene>
<dbReference type="EMBL" id="JARYMX010000006">
    <property type="protein sequence ID" value="KAJ9543957.1"/>
    <property type="molecule type" value="Genomic_DNA"/>
</dbReference>
<sequence>MDPNAESSSRRARCKRPTQPGASSHAVFGLEVSHTGFDPQYPPDYAVEVSPNGFNVNVSHTENSSQTRHPGVSSQAPHPGNYQQFPHPGNYQQFPLTNWGAHPPQFLLLQPVDDDPSDEDEPPEEEIDPLPQPVYEGPHVPIENACLKNYKILRRLKHRKLYLFHLENDSSVPRVNTKSSDGFVDRCKTSLVAKVFNQEYNMNMRRLLSYNCSSVVAIANVHKCQLSHMDVKYAFLNGDLSEKANMKLPCCKDLNFQHKRHDI</sequence>
<evidence type="ECO:0000313" key="3">
    <source>
        <dbReference type="Proteomes" id="UP001172457"/>
    </source>
</evidence>
<name>A0AA38T369_9ASTR</name>
<proteinExistence type="predicted"/>
<feature type="compositionally biased region" description="Polar residues" evidence="1">
    <location>
        <begin position="52"/>
        <end position="96"/>
    </location>
</feature>
<accession>A0AA38T369</accession>
<organism evidence="2 3">
    <name type="scientific">Centaurea solstitialis</name>
    <name type="common">yellow star-thistle</name>
    <dbReference type="NCBI Taxonomy" id="347529"/>
    <lineage>
        <taxon>Eukaryota</taxon>
        <taxon>Viridiplantae</taxon>
        <taxon>Streptophyta</taxon>
        <taxon>Embryophyta</taxon>
        <taxon>Tracheophyta</taxon>
        <taxon>Spermatophyta</taxon>
        <taxon>Magnoliopsida</taxon>
        <taxon>eudicotyledons</taxon>
        <taxon>Gunneridae</taxon>
        <taxon>Pentapetalae</taxon>
        <taxon>asterids</taxon>
        <taxon>campanulids</taxon>
        <taxon>Asterales</taxon>
        <taxon>Asteraceae</taxon>
        <taxon>Carduoideae</taxon>
        <taxon>Cardueae</taxon>
        <taxon>Centaureinae</taxon>
        <taxon>Centaurea</taxon>
    </lineage>
</organism>
<evidence type="ECO:0000256" key="1">
    <source>
        <dbReference type="SAM" id="MobiDB-lite"/>
    </source>
</evidence>
<evidence type="ECO:0008006" key="4">
    <source>
        <dbReference type="Google" id="ProtNLM"/>
    </source>
</evidence>
<evidence type="ECO:0000313" key="2">
    <source>
        <dbReference type="EMBL" id="KAJ9543957.1"/>
    </source>
</evidence>